<protein>
    <recommendedName>
        <fullName evidence="6">SURF1-like protein</fullName>
    </recommendedName>
</protein>
<dbReference type="STRING" id="1610493.RPIT_04420"/>
<dbReference type="GO" id="GO:0005886">
    <property type="term" value="C:plasma membrane"/>
    <property type="evidence" value="ECO:0007669"/>
    <property type="project" value="UniProtKB-SubCell"/>
</dbReference>
<dbReference type="PANTHER" id="PTHR23427">
    <property type="entry name" value="SURFEIT LOCUS PROTEIN"/>
    <property type="match status" value="1"/>
</dbReference>
<evidence type="ECO:0000313" key="8">
    <source>
        <dbReference type="Proteomes" id="UP000188324"/>
    </source>
</evidence>
<sequence length="251" mass="27470">MSRQVRRWVAMGVLGAVLATAFVLLGRWQLDRLDERRTQNATVQAHTALPVVPYSEVMDGVIEDDDQWFRVSATGTYEPEQFQLRYRSLDGAYGSEVFGVLNTSSGYVLINRGFLPRQPGFPDGEMPPAAGGEVTVTGYVRRNMRGDDNSKTPHEGQLRTIDSEFIGAAIGEDLTDGYIQLIESTPPETDVLTPLGEPSLDEGNHLSYALQWFAFTIIGVVGMGVLIRGDIRDRAKARARASAAADTHAPA</sequence>
<dbReference type="InterPro" id="IPR002994">
    <property type="entry name" value="Surf1/Shy1"/>
</dbReference>
<evidence type="ECO:0000256" key="1">
    <source>
        <dbReference type="ARBA" id="ARBA00004370"/>
    </source>
</evidence>
<keyword evidence="5 6" id="KW-0472">Membrane</keyword>
<accession>A0A1Q2CDF4</accession>
<dbReference type="InterPro" id="IPR045214">
    <property type="entry name" value="Surf1/Surf4"/>
</dbReference>
<feature type="transmembrane region" description="Helical" evidence="6">
    <location>
        <begin position="208"/>
        <end position="227"/>
    </location>
</feature>
<gene>
    <name evidence="7" type="ORF">RPIT_04420</name>
</gene>
<reference evidence="7 8" key="1">
    <citation type="journal article" date="2016" name="Int. J. Syst. Evol. Microbiol.">
        <title>Tessaracoccus flavus sp. nov., isolated from the drainage system of a lindane-producing factory.</title>
        <authorList>
            <person name="Kumari R."/>
            <person name="Singh P."/>
            <person name="Schumann P."/>
            <person name="Lal R."/>
        </authorList>
    </citation>
    <scope>NUCLEOTIDE SEQUENCE [LARGE SCALE GENOMIC DNA]</scope>
    <source>
        <strain evidence="7 8">RP1T</strain>
    </source>
</reference>
<evidence type="ECO:0000256" key="6">
    <source>
        <dbReference type="RuleBase" id="RU363076"/>
    </source>
</evidence>
<proteinExistence type="inferred from homology"/>
<organism evidence="7 8">
    <name type="scientific">Tessaracoccus flavus</name>
    <dbReference type="NCBI Taxonomy" id="1610493"/>
    <lineage>
        <taxon>Bacteria</taxon>
        <taxon>Bacillati</taxon>
        <taxon>Actinomycetota</taxon>
        <taxon>Actinomycetes</taxon>
        <taxon>Propionibacteriales</taxon>
        <taxon>Propionibacteriaceae</taxon>
        <taxon>Tessaracoccus</taxon>
    </lineage>
</organism>
<dbReference type="CDD" id="cd06662">
    <property type="entry name" value="SURF1"/>
    <property type="match status" value="1"/>
</dbReference>
<evidence type="ECO:0000256" key="5">
    <source>
        <dbReference type="ARBA" id="ARBA00023136"/>
    </source>
</evidence>
<name>A0A1Q2CDF4_9ACTN</name>
<feature type="transmembrane region" description="Helical" evidence="6">
    <location>
        <begin position="7"/>
        <end position="28"/>
    </location>
</feature>
<evidence type="ECO:0000256" key="4">
    <source>
        <dbReference type="ARBA" id="ARBA00022989"/>
    </source>
</evidence>
<evidence type="ECO:0000256" key="3">
    <source>
        <dbReference type="ARBA" id="ARBA00022692"/>
    </source>
</evidence>
<keyword evidence="4 6" id="KW-1133">Transmembrane helix</keyword>
<keyword evidence="6" id="KW-1003">Cell membrane</keyword>
<comment type="subcellular location">
    <subcellularLocation>
        <location evidence="6">Cell membrane</location>
        <topology evidence="6">Multi-pass membrane protein</topology>
    </subcellularLocation>
    <subcellularLocation>
        <location evidence="1">Membrane</location>
    </subcellularLocation>
</comment>
<dbReference type="PROSITE" id="PS50895">
    <property type="entry name" value="SURF1"/>
    <property type="match status" value="1"/>
</dbReference>
<dbReference type="KEGG" id="tfl:RPIT_04420"/>
<dbReference type="Proteomes" id="UP000188324">
    <property type="component" value="Chromosome"/>
</dbReference>
<dbReference type="PANTHER" id="PTHR23427:SF2">
    <property type="entry name" value="SURFEIT LOCUS PROTEIN 1"/>
    <property type="match status" value="1"/>
</dbReference>
<dbReference type="RefSeq" id="WP_162274488.1">
    <property type="nucleotide sequence ID" value="NZ_CP019605.1"/>
</dbReference>
<evidence type="ECO:0000256" key="2">
    <source>
        <dbReference type="ARBA" id="ARBA00007165"/>
    </source>
</evidence>
<dbReference type="EMBL" id="CP019605">
    <property type="protein sequence ID" value="AQP44152.1"/>
    <property type="molecule type" value="Genomic_DNA"/>
</dbReference>
<dbReference type="AlphaFoldDB" id="A0A1Q2CDF4"/>
<evidence type="ECO:0000313" key="7">
    <source>
        <dbReference type="EMBL" id="AQP44152.1"/>
    </source>
</evidence>
<keyword evidence="3 6" id="KW-0812">Transmembrane</keyword>
<dbReference type="Pfam" id="PF02104">
    <property type="entry name" value="SURF1"/>
    <property type="match status" value="1"/>
</dbReference>
<keyword evidence="8" id="KW-1185">Reference proteome</keyword>
<comment type="similarity">
    <text evidence="2 6">Belongs to the SURF1 family.</text>
</comment>